<dbReference type="RefSeq" id="WP_255041583.1">
    <property type="nucleotide sequence ID" value="NZ_JANEYT010000012.1"/>
</dbReference>
<dbReference type="InterPro" id="IPR035919">
    <property type="entry name" value="EAL_sf"/>
</dbReference>
<dbReference type="InterPro" id="IPR001633">
    <property type="entry name" value="EAL_dom"/>
</dbReference>
<protein>
    <recommendedName>
        <fullName evidence="1">EAL domain-containing protein</fullName>
    </recommendedName>
</protein>
<evidence type="ECO:0000313" key="2">
    <source>
        <dbReference type="EMBL" id="MCQ1057879.1"/>
    </source>
</evidence>
<feature type="domain" description="EAL" evidence="1">
    <location>
        <begin position="1"/>
        <end position="116"/>
    </location>
</feature>
<reference evidence="2 3" key="1">
    <citation type="submission" date="2022-07" db="EMBL/GenBank/DDBJ databases">
        <title>Photobacterium pectinilyticum sp. nov., a marine bacterium isolated from surface seawater of Qingdao offshore.</title>
        <authorList>
            <person name="Wang X."/>
        </authorList>
    </citation>
    <scope>NUCLEOTIDE SEQUENCE [LARGE SCALE GENOMIC DNA]</scope>
    <source>
        <strain evidence="2 3">ZSDE20</strain>
    </source>
</reference>
<evidence type="ECO:0000259" key="1">
    <source>
        <dbReference type="PROSITE" id="PS50883"/>
    </source>
</evidence>
<comment type="caution">
    <text evidence="2">The sequence shown here is derived from an EMBL/GenBank/DDBJ whole genome shotgun (WGS) entry which is preliminary data.</text>
</comment>
<proteinExistence type="predicted"/>
<gene>
    <name evidence="2" type="ORF">NHN17_07405</name>
</gene>
<dbReference type="EMBL" id="JANEYT010000012">
    <property type="protein sequence ID" value="MCQ1057879.1"/>
    <property type="molecule type" value="Genomic_DNA"/>
</dbReference>
<dbReference type="SUPFAM" id="SSF141868">
    <property type="entry name" value="EAL domain-like"/>
    <property type="match status" value="1"/>
</dbReference>
<name>A0ABT1N3Q1_9GAMM</name>
<organism evidence="2 3">
    <name type="scientific">Photobacterium pectinilyticum</name>
    <dbReference type="NCBI Taxonomy" id="2906793"/>
    <lineage>
        <taxon>Bacteria</taxon>
        <taxon>Pseudomonadati</taxon>
        <taxon>Pseudomonadota</taxon>
        <taxon>Gammaproteobacteria</taxon>
        <taxon>Vibrionales</taxon>
        <taxon>Vibrionaceae</taxon>
        <taxon>Photobacterium</taxon>
    </lineage>
</organism>
<evidence type="ECO:0000313" key="3">
    <source>
        <dbReference type="Proteomes" id="UP001524460"/>
    </source>
</evidence>
<dbReference type="PROSITE" id="PS50883">
    <property type="entry name" value="EAL"/>
    <property type="match status" value="1"/>
</dbReference>
<dbReference type="Gene3D" id="3.20.20.450">
    <property type="entry name" value="EAL domain"/>
    <property type="match status" value="1"/>
</dbReference>
<keyword evidence="3" id="KW-1185">Reference proteome</keyword>
<accession>A0ABT1N3Q1</accession>
<sequence length="119" mass="13251">MLFFLLSGLPLKASTYDTLVIHSYHKGIRWTDGFQAGLESAASMQGGRSMLIIWTVSAISHRLISMKMGKQTVDECVENEANLAKLGELEMDYALGYVFGYPQPLPKLVAQLSQRKEVL</sequence>
<dbReference type="Proteomes" id="UP001524460">
    <property type="component" value="Unassembled WGS sequence"/>
</dbReference>